<dbReference type="EMBL" id="JARBHB010000008">
    <property type="protein sequence ID" value="KAJ8878076.1"/>
    <property type="molecule type" value="Genomic_DNA"/>
</dbReference>
<sequence>MVAHAGFLWVILCMLLVSAPCLGIGDKPRPPSHSTSTIYVQPLVSWAVARRVSPQDLIGERRSSILPVCEAGGRNERRRSTSVFVTRRQTRHPVCVTVQGALSACLPNVDQDLGQRPPGIYIQPSAPLRILPTAKALKEEGTPELEGSYRHPRYLHFGMFTPPTTGTPSPAISTEPLAEQDNGTGHYQPQQVLSTVTLTITRVEDVVDFRVTAILEAKNCVPVGARIPFCGLTGLQQPLPPHQDLPATKKKVWSLFGIQLPWPFNCCQGPDDHEPPTTEVNLEPAPASTEGPAKMSSSSKSPGGQEVTKNPSGNSHAQEQQKLVLAEDEVSGYLPNSDPAKVTMFTNSPGNHVTKNSPEHIHVQEQQESSLVGETPPVTHKFALGYAEETVSSSLPPMHNQEFGDRDYVSDDDVNTEQHTLSRILNSSPAVEEYNPMSSQSTDSTSGDLPIVSIEGQDKDVSDYKDFPEGASFTDHDPSNKRDTVYYDEAGKLSYGPEPQDRVSFSSPSPRKP</sequence>
<gene>
    <name evidence="3" type="ORF">PR048_022540</name>
</gene>
<proteinExistence type="predicted"/>
<feature type="compositionally biased region" description="Polar residues" evidence="1">
    <location>
        <begin position="436"/>
        <end position="447"/>
    </location>
</feature>
<feature type="compositionally biased region" description="Polar residues" evidence="1">
    <location>
        <begin position="295"/>
        <end position="319"/>
    </location>
</feature>
<comment type="caution">
    <text evidence="3">The sequence shown here is derived from an EMBL/GenBank/DDBJ whole genome shotgun (WGS) entry which is preliminary data.</text>
</comment>
<reference evidence="3 4" key="1">
    <citation type="submission" date="2023-02" db="EMBL/GenBank/DDBJ databases">
        <title>LHISI_Scaffold_Assembly.</title>
        <authorList>
            <person name="Stuart O.P."/>
            <person name="Cleave R."/>
            <person name="Magrath M.J.L."/>
            <person name="Mikheyev A.S."/>
        </authorList>
    </citation>
    <scope>NUCLEOTIDE SEQUENCE [LARGE SCALE GENOMIC DNA]</scope>
    <source>
        <strain evidence="3">Daus_M_001</strain>
        <tissue evidence="3">Leg muscle</tissue>
    </source>
</reference>
<evidence type="ECO:0000313" key="4">
    <source>
        <dbReference type="Proteomes" id="UP001159363"/>
    </source>
</evidence>
<evidence type="ECO:0000256" key="2">
    <source>
        <dbReference type="SAM" id="SignalP"/>
    </source>
</evidence>
<name>A0ABQ9H1K1_9NEOP</name>
<accession>A0ABQ9H1K1</accession>
<organism evidence="3 4">
    <name type="scientific">Dryococelus australis</name>
    <dbReference type="NCBI Taxonomy" id="614101"/>
    <lineage>
        <taxon>Eukaryota</taxon>
        <taxon>Metazoa</taxon>
        <taxon>Ecdysozoa</taxon>
        <taxon>Arthropoda</taxon>
        <taxon>Hexapoda</taxon>
        <taxon>Insecta</taxon>
        <taxon>Pterygota</taxon>
        <taxon>Neoptera</taxon>
        <taxon>Polyneoptera</taxon>
        <taxon>Phasmatodea</taxon>
        <taxon>Verophasmatodea</taxon>
        <taxon>Anareolatae</taxon>
        <taxon>Phasmatidae</taxon>
        <taxon>Eurycanthinae</taxon>
        <taxon>Dryococelus</taxon>
    </lineage>
</organism>
<evidence type="ECO:0000256" key="1">
    <source>
        <dbReference type="SAM" id="MobiDB-lite"/>
    </source>
</evidence>
<keyword evidence="4" id="KW-1185">Reference proteome</keyword>
<keyword evidence="2" id="KW-0732">Signal</keyword>
<feature type="compositionally biased region" description="Basic and acidic residues" evidence="1">
    <location>
        <begin position="456"/>
        <end position="491"/>
    </location>
</feature>
<feature type="compositionally biased region" description="Polar residues" evidence="1">
    <location>
        <begin position="503"/>
        <end position="513"/>
    </location>
</feature>
<feature type="compositionally biased region" description="Polar residues" evidence="1">
    <location>
        <begin position="417"/>
        <end position="429"/>
    </location>
</feature>
<feature type="signal peptide" evidence="2">
    <location>
        <begin position="1"/>
        <end position="23"/>
    </location>
</feature>
<dbReference type="Proteomes" id="UP001159363">
    <property type="component" value="Chromosome 7"/>
</dbReference>
<evidence type="ECO:0000313" key="3">
    <source>
        <dbReference type="EMBL" id="KAJ8878076.1"/>
    </source>
</evidence>
<feature type="chain" id="PRO_5046970143" evidence="2">
    <location>
        <begin position="24"/>
        <end position="513"/>
    </location>
</feature>
<feature type="region of interest" description="Disordered" evidence="1">
    <location>
        <begin position="267"/>
        <end position="319"/>
    </location>
</feature>
<feature type="region of interest" description="Disordered" evidence="1">
    <location>
        <begin position="392"/>
        <end position="513"/>
    </location>
</feature>
<protein>
    <submittedName>
        <fullName evidence="3">Uncharacterized protein</fullName>
    </submittedName>
</protein>